<evidence type="ECO:0000259" key="1">
    <source>
        <dbReference type="Pfam" id="PF02470"/>
    </source>
</evidence>
<evidence type="ECO:0000313" key="2">
    <source>
        <dbReference type="EMBL" id="MFC3145437.1"/>
    </source>
</evidence>
<keyword evidence="3" id="KW-1185">Reference proteome</keyword>
<dbReference type="Proteomes" id="UP001595632">
    <property type="component" value="Unassembled WGS sequence"/>
</dbReference>
<gene>
    <name evidence="2" type="primary">mlaD</name>
    <name evidence="2" type="ORF">ACFOGP_22140</name>
</gene>
<sequence length="156" mass="15768">MAERATEVIVGGAVLAVAAAFLFYAGQVSGVTGGGGALAEYNASFRSVEGVSVGTDVRMAGVKVGTVTGLQLDPTTFRAETVFTVDDSIRLPQDTAVAISSEGLLGGNFLEIVPGGMLEEYEPGDEIYDTQSSVSLISLLLKFVGGGGDNAGGAAE</sequence>
<comment type="caution">
    <text evidence="2">The sequence shown here is derived from an EMBL/GenBank/DDBJ whole genome shotgun (WGS) entry which is preliminary data.</text>
</comment>
<organism evidence="2 3">
    <name type="scientific">Psychromarinibacter halotolerans</name>
    <dbReference type="NCBI Taxonomy" id="1775175"/>
    <lineage>
        <taxon>Bacteria</taxon>
        <taxon>Pseudomonadati</taxon>
        <taxon>Pseudomonadota</taxon>
        <taxon>Alphaproteobacteria</taxon>
        <taxon>Rhodobacterales</taxon>
        <taxon>Paracoccaceae</taxon>
        <taxon>Psychromarinibacter</taxon>
    </lineage>
</organism>
<dbReference type="InterPro" id="IPR030970">
    <property type="entry name" value="ABC_MlaD"/>
</dbReference>
<reference evidence="3" key="1">
    <citation type="journal article" date="2019" name="Int. J. Syst. Evol. Microbiol.">
        <title>The Global Catalogue of Microorganisms (GCM) 10K type strain sequencing project: providing services to taxonomists for standard genome sequencing and annotation.</title>
        <authorList>
            <consortium name="The Broad Institute Genomics Platform"/>
            <consortium name="The Broad Institute Genome Sequencing Center for Infectious Disease"/>
            <person name="Wu L."/>
            <person name="Ma J."/>
        </authorList>
    </citation>
    <scope>NUCLEOTIDE SEQUENCE [LARGE SCALE GENOMIC DNA]</scope>
    <source>
        <strain evidence="3">KCTC 52366</strain>
    </source>
</reference>
<dbReference type="PANTHER" id="PTHR33371:SF4">
    <property type="entry name" value="INTERMEMBRANE PHOSPHOLIPID TRANSPORT SYSTEM BINDING PROTEIN MLAD"/>
    <property type="match status" value="1"/>
</dbReference>
<feature type="domain" description="Mce/MlaD" evidence="1">
    <location>
        <begin position="40"/>
        <end position="115"/>
    </location>
</feature>
<dbReference type="EMBL" id="JBHRTB010000010">
    <property type="protein sequence ID" value="MFC3145437.1"/>
    <property type="molecule type" value="Genomic_DNA"/>
</dbReference>
<dbReference type="InterPro" id="IPR003399">
    <property type="entry name" value="Mce/MlaD"/>
</dbReference>
<dbReference type="PANTHER" id="PTHR33371">
    <property type="entry name" value="INTERMEMBRANE PHOSPHOLIPID TRANSPORT SYSTEM BINDING PROTEIN MLAD-RELATED"/>
    <property type="match status" value="1"/>
</dbReference>
<dbReference type="NCBIfam" id="TIGR04430">
    <property type="entry name" value="OM_asym_MlaD"/>
    <property type="match status" value="1"/>
</dbReference>
<dbReference type="RefSeq" id="WP_275632396.1">
    <property type="nucleotide sequence ID" value="NZ_JARGYD010000003.1"/>
</dbReference>
<proteinExistence type="predicted"/>
<dbReference type="Pfam" id="PF02470">
    <property type="entry name" value="MlaD"/>
    <property type="match status" value="1"/>
</dbReference>
<dbReference type="InterPro" id="IPR052336">
    <property type="entry name" value="MlaD_Phospholipid_Transporter"/>
</dbReference>
<name>A0ABV7H244_9RHOB</name>
<accession>A0ABV7H244</accession>
<protein>
    <submittedName>
        <fullName evidence="2">Outer membrane lipid asymmetry maintenance protein MlaD</fullName>
    </submittedName>
</protein>
<evidence type="ECO:0000313" key="3">
    <source>
        <dbReference type="Proteomes" id="UP001595632"/>
    </source>
</evidence>